<protein>
    <submittedName>
        <fullName evidence="1">Uncharacterized protein</fullName>
    </submittedName>
</protein>
<reference evidence="1" key="1">
    <citation type="submission" date="2021-01" db="EMBL/GenBank/DDBJ databases">
        <authorList>
            <consortium name="Genoscope - CEA"/>
            <person name="William W."/>
        </authorList>
    </citation>
    <scope>NUCLEOTIDE SEQUENCE</scope>
</reference>
<comment type="caution">
    <text evidence="1">The sequence shown here is derived from an EMBL/GenBank/DDBJ whole genome shotgun (WGS) entry which is preliminary data.</text>
</comment>
<evidence type="ECO:0000313" key="2">
    <source>
        <dbReference type="Proteomes" id="UP000692954"/>
    </source>
</evidence>
<gene>
    <name evidence="1" type="ORF">PSON_ATCC_30995.1.T0590275</name>
</gene>
<accession>A0A8S1NI90</accession>
<name>A0A8S1NI90_9CILI</name>
<dbReference type="Proteomes" id="UP000692954">
    <property type="component" value="Unassembled WGS sequence"/>
</dbReference>
<sequence length="84" mass="10232">MVQLFKGLTKVLQTLKKEIMGSISKWTDQEQIYLRKIQLLKAKLSFYLFNFFKELHNVHMVMKQNKYDGCLIIWFDKVFHCQMR</sequence>
<organism evidence="1 2">
    <name type="scientific">Paramecium sonneborni</name>
    <dbReference type="NCBI Taxonomy" id="65129"/>
    <lineage>
        <taxon>Eukaryota</taxon>
        <taxon>Sar</taxon>
        <taxon>Alveolata</taxon>
        <taxon>Ciliophora</taxon>
        <taxon>Intramacronucleata</taxon>
        <taxon>Oligohymenophorea</taxon>
        <taxon>Peniculida</taxon>
        <taxon>Parameciidae</taxon>
        <taxon>Paramecium</taxon>
    </lineage>
</organism>
<keyword evidence="2" id="KW-1185">Reference proteome</keyword>
<dbReference type="EMBL" id="CAJJDN010000059">
    <property type="protein sequence ID" value="CAD8092837.1"/>
    <property type="molecule type" value="Genomic_DNA"/>
</dbReference>
<dbReference type="AlphaFoldDB" id="A0A8S1NI90"/>
<evidence type="ECO:0000313" key="1">
    <source>
        <dbReference type="EMBL" id="CAD8092837.1"/>
    </source>
</evidence>
<proteinExistence type="predicted"/>